<protein>
    <submittedName>
        <fullName evidence="1">Uncharacterized protein</fullName>
    </submittedName>
</protein>
<evidence type="ECO:0000313" key="2">
    <source>
        <dbReference type="Proteomes" id="UP001338137"/>
    </source>
</evidence>
<proteinExistence type="predicted"/>
<gene>
    <name evidence="1" type="ORF">P4I72_29595</name>
</gene>
<dbReference type="Proteomes" id="UP001338137">
    <property type="component" value="Unassembled WGS sequence"/>
</dbReference>
<evidence type="ECO:0000313" key="1">
    <source>
        <dbReference type="EMBL" id="MEC0231259.1"/>
    </source>
</evidence>
<sequence>MNLKKIIAGAIASNSEEFSQRGTTETGFETLKEWIGKPQAPKKDTVSK</sequence>
<accession>A0ABU6GAP2</accession>
<dbReference type="EMBL" id="JARLKY010000090">
    <property type="protein sequence ID" value="MEC0231259.1"/>
    <property type="molecule type" value="Genomic_DNA"/>
</dbReference>
<reference evidence="1 2" key="1">
    <citation type="submission" date="2023-03" db="EMBL/GenBank/DDBJ databases">
        <title>Bacillus Genome Sequencing.</title>
        <authorList>
            <person name="Dunlap C."/>
        </authorList>
    </citation>
    <scope>NUCLEOTIDE SEQUENCE [LARGE SCALE GENOMIC DNA]</scope>
    <source>
        <strain evidence="1 2">BD-533</strain>
    </source>
</reference>
<keyword evidence="2" id="KW-1185">Reference proteome</keyword>
<name>A0ABU6GAP2_9BACL</name>
<comment type="caution">
    <text evidence="1">The sequence shown here is derived from an EMBL/GenBank/DDBJ whole genome shotgun (WGS) entry which is preliminary data.</text>
</comment>
<dbReference type="RefSeq" id="WP_326075227.1">
    <property type="nucleotide sequence ID" value="NZ_JARLKY010000090.1"/>
</dbReference>
<organism evidence="1 2">
    <name type="scientific">Paenibacillus alba</name>
    <dbReference type="NCBI Taxonomy" id="1197127"/>
    <lineage>
        <taxon>Bacteria</taxon>
        <taxon>Bacillati</taxon>
        <taxon>Bacillota</taxon>
        <taxon>Bacilli</taxon>
        <taxon>Bacillales</taxon>
        <taxon>Paenibacillaceae</taxon>
        <taxon>Paenibacillus</taxon>
    </lineage>
</organism>